<dbReference type="EMBL" id="MU856874">
    <property type="protein sequence ID" value="KAK4156099.1"/>
    <property type="molecule type" value="Genomic_DNA"/>
</dbReference>
<evidence type="ECO:0000256" key="2">
    <source>
        <dbReference type="SAM" id="Phobius"/>
    </source>
</evidence>
<keyword evidence="2" id="KW-0472">Membrane</keyword>
<dbReference type="Pfam" id="PF00328">
    <property type="entry name" value="His_Phos_2"/>
    <property type="match status" value="1"/>
</dbReference>
<dbReference type="Proteomes" id="UP001302745">
    <property type="component" value="Unassembled WGS sequence"/>
</dbReference>
<comment type="caution">
    <text evidence="3">The sequence shown here is derived from an EMBL/GenBank/DDBJ whole genome shotgun (WGS) entry which is preliminary data.</text>
</comment>
<keyword evidence="4" id="KW-1185">Reference proteome</keyword>
<reference evidence="3" key="2">
    <citation type="submission" date="2023-05" db="EMBL/GenBank/DDBJ databases">
        <authorList>
            <consortium name="Lawrence Berkeley National Laboratory"/>
            <person name="Steindorff A."/>
            <person name="Hensen N."/>
            <person name="Bonometti L."/>
            <person name="Westerberg I."/>
            <person name="Brannstrom I.O."/>
            <person name="Guillou S."/>
            <person name="Cros-Aarteil S."/>
            <person name="Calhoun S."/>
            <person name="Haridas S."/>
            <person name="Kuo A."/>
            <person name="Mondo S."/>
            <person name="Pangilinan J."/>
            <person name="Riley R."/>
            <person name="Labutti K."/>
            <person name="Andreopoulos B."/>
            <person name="Lipzen A."/>
            <person name="Chen C."/>
            <person name="Yanf M."/>
            <person name="Daum C."/>
            <person name="Ng V."/>
            <person name="Clum A."/>
            <person name="Ohm R."/>
            <person name="Martin F."/>
            <person name="Silar P."/>
            <person name="Natvig D."/>
            <person name="Lalanne C."/>
            <person name="Gautier V."/>
            <person name="Ament-Velasquez S.L."/>
            <person name="Kruys A."/>
            <person name="Hutchinson M.I."/>
            <person name="Powell A.J."/>
            <person name="Barry K."/>
            <person name="Miller A.N."/>
            <person name="Grigoriev I.V."/>
            <person name="Debuchy R."/>
            <person name="Gladieux P."/>
            <person name="Thoren M.H."/>
            <person name="Johannesson H."/>
        </authorList>
    </citation>
    <scope>NUCLEOTIDE SEQUENCE</scope>
    <source>
        <strain evidence="3">CBS 538.74</strain>
    </source>
</reference>
<evidence type="ECO:0000313" key="4">
    <source>
        <dbReference type="Proteomes" id="UP001302745"/>
    </source>
</evidence>
<dbReference type="CDD" id="cd07061">
    <property type="entry name" value="HP_HAP_like"/>
    <property type="match status" value="1"/>
</dbReference>
<name>A0AAN6ZZN9_9PEZI</name>
<sequence>MYTSTLAVLGGLAAAATAETIYGVVVFARHGDRTTKHFGSQVLTPLGAQQVFQVGSDYRARYLAADSPHRIRGISEVEYVPAQVYASAPDQSILLSTATSFLQALYPPLGDIDAAAAATDHLANSTSVASPLSGYQYVTLHGVNDDSPEAIWIKGDDNCPAITAASADFKRSREYTSRLSSTSDFYRSLYPLVPDVYPSAESLSYDHAYDIYDVINVEHIHNASSPAQNVTADQLLQLRTLADSAEFGLNYNASQPARSIHAATFAGAVLSHLNQTVLSAATNPKFTLLAGSYDTFLAFFGLAGLTDVSGDFFGLPAYASSMAFELFTAADTDQINLEDVRVRYLFRNGTEGRLTTFPLFGSGKADLPWEEFVGFMQQRAISSVETWCFKCQSDAGFCARWYGAGTGLDSKGAGGGAGSVAMGSWVTVVVVMAVAIAGNFVWAALWWCRSRRNKGLGGTLVDEEAESVKSYRKESIFRREALE</sequence>
<accession>A0AAN6ZZN9</accession>
<dbReference type="PANTHER" id="PTHR11567">
    <property type="entry name" value="ACID PHOSPHATASE-RELATED"/>
    <property type="match status" value="1"/>
</dbReference>
<feature type="transmembrane region" description="Helical" evidence="2">
    <location>
        <begin position="425"/>
        <end position="447"/>
    </location>
</feature>
<dbReference type="InterPro" id="IPR050645">
    <property type="entry name" value="Histidine_acid_phosphatase"/>
</dbReference>
<evidence type="ECO:0000256" key="1">
    <source>
        <dbReference type="ARBA" id="ARBA00005375"/>
    </source>
</evidence>
<comment type="similarity">
    <text evidence="1">Belongs to the histidine acid phosphatase family.</text>
</comment>
<protein>
    <submittedName>
        <fullName evidence="3">Histidine phosphatase superfamily</fullName>
    </submittedName>
</protein>
<dbReference type="GO" id="GO:0016791">
    <property type="term" value="F:phosphatase activity"/>
    <property type="evidence" value="ECO:0007669"/>
    <property type="project" value="TreeGrafter"/>
</dbReference>
<dbReference type="InterPro" id="IPR029033">
    <property type="entry name" value="His_PPase_superfam"/>
</dbReference>
<proteinExistence type="inferred from homology"/>
<dbReference type="AlphaFoldDB" id="A0AAN6ZZN9"/>
<dbReference type="SUPFAM" id="SSF53254">
    <property type="entry name" value="Phosphoglycerate mutase-like"/>
    <property type="match status" value="1"/>
</dbReference>
<keyword evidence="2" id="KW-1133">Transmembrane helix</keyword>
<reference evidence="3" key="1">
    <citation type="journal article" date="2023" name="Mol. Phylogenet. Evol.">
        <title>Genome-scale phylogeny and comparative genomics of the fungal order Sordariales.</title>
        <authorList>
            <person name="Hensen N."/>
            <person name="Bonometti L."/>
            <person name="Westerberg I."/>
            <person name="Brannstrom I.O."/>
            <person name="Guillou S."/>
            <person name="Cros-Aarteil S."/>
            <person name="Calhoun S."/>
            <person name="Haridas S."/>
            <person name="Kuo A."/>
            <person name="Mondo S."/>
            <person name="Pangilinan J."/>
            <person name="Riley R."/>
            <person name="LaButti K."/>
            <person name="Andreopoulos B."/>
            <person name="Lipzen A."/>
            <person name="Chen C."/>
            <person name="Yan M."/>
            <person name="Daum C."/>
            <person name="Ng V."/>
            <person name="Clum A."/>
            <person name="Steindorff A."/>
            <person name="Ohm R.A."/>
            <person name="Martin F."/>
            <person name="Silar P."/>
            <person name="Natvig D.O."/>
            <person name="Lalanne C."/>
            <person name="Gautier V."/>
            <person name="Ament-Velasquez S.L."/>
            <person name="Kruys A."/>
            <person name="Hutchinson M.I."/>
            <person name="Powell A.J."/>
            <person name="Barry K."/>
            <person name="Miller A.N."/>
            <person name="Grigoriev I.V."/>
            <person name="Debuchy R."/>
            <person name="Gladieux P."/>
            <person name="Hiltunen Thoren M."/>
            <person name="Johannesson H."/>
        </authorList>
    </citation>
    <scope>NUCLEOTIDE SEQUENCE</scope>
    <source>
        <strain evidence="3">CBS 538.74</strain>
    </source>
</reference>
<dbReference type="PANTHER" id="PTHR11567:SF142">
    <property type="entry name" value="PHOSPHOGLYCERATE MUTASE-LIKE PROTEIN"/>
    <property type="match status" value="1"/>
</dbReference>
<dbReference type="Gene3D" id="3.40.50.1240">
    <property type="entry name" value="Phosphoglycerate mutase-like"/>
    <property type="match status" value="1"/>
</dbReference>
<gene>
    <name evidence="3" type="ORF">C8A00DRAFT_41372</name>
</gene>
<keyword evidence="2" id="KW-0812">Transmembrane</keyword>
<organism evidence="3 4">
    <name type="scientific">Chaetomidium leptoderma</name>
    <dbReference type="NCBI Taxonomy" id="669021"/>
    <lineage>
        <taxon>Eukaryota</taxon>
        <taxon>Fungi</taxon>
        <taxon>Dikarya</taxon>
        <taxon>Ascomycota</taxon>
        <taxon>Pezizomycotina</taxon>
        <taxon>Sordariomycetes</taxon>
        <taxon>Sordariomycetidae</taxon>
        <taxon>Sordariales</taxon>
        <taxon>Chaetomiaceae</taxon>
        <taxon>Chaetomidium</taxon>
    </lineage>
</organism>
<dbReference type="InterPro" id="IPR000560">
    <property type="entry name" value="His_Pase_clade-2"/>
</dbReference>
<evidence type="ECO:0000313" key="3">
    <source>
        <dbReference type="EMBL" id="KAK4156099.1"/>
    </source>
</evidence>